<dbReference type="Proteomes" id="UP000821845">
    <property type="component" value="Chromosome 2"/>
</dbReference>
<proteinExistence type="predicted"/>
<gene>
    <name evidence="1" type="ORF">HPB50_016775</name>
</gene>
<reference evidence="1" key="1">
    <citation type="submission" date="2020-05" db="EMBL/GenBank/DDBJ databases">
        <title>Large-scale comparative analyses of tick genomes elucidate their genetic diversity and vector capacities.</title>
        <authorList>
            <person name="Jia N."/>
            <person name="Wang J."/>
            <person name="Shi W."/>
            <person name="Du L."/>
            <person name="Sun Y."/>
            <person name="Zhan W."/>
            <person name="Jiang J."/>
            <person name="Wang Q."/>
            <person name="Zhang B."/>
            <person name="Ji P."/>
            <person name="Sakyi L.B."/>
            <person name="Cui X."/>
            <person name="Yuan T."/>
            <person name="Jiang B."/>
            <person name="Yang W."/>
            <person name="Lam T.T.-Y."/>
            <person name="Chang Q."/>
            <person name="Ding S."/>
            <person name="Wang X."/>
            <person name="Zhu J."/>
            <person name="Ruan X."/>
            <person name="Zhao L."/>
            <person name="Wei J."/>
            <person name="Que T."/>
            <person name="Du C."/>
            <person name="Cheng J."/>
            <person name="Dai P."/>
            <person name="Han X."/>
            <person name="Huang E."/>
            <person name="Gao Y."/>
            <person name="Liu J."/>
            <person name="Shao H."/>
            <person name="Ye R."/>
            <person name="Li L."/>
            <person name="Wei W."/>
            <person name="Wang X."/>
            <person name="Wang C."/>
            <person name="Yang T."/>
            <person name="Huo Q."/>
            <person name="Li W."/>
            <person name="Guo W."/>
            <person name="Chen H."/>
            <person name="Zhou L."/>
            <person name="Ni X."/>
            <person name="Tian J."/>
            <person name="Zhou Y."/>
            <person name="Sheng Y."/>
            <person name="Liu T."/>
            <person name="Pan Y."/>
            <person name="Xia L."/>
            <person name="Li J."/>
            <person name="Zhao F."/>
            <person name="Cao W."/>
        </authorList>
    </citation>
    <scope>NUCLEOTIDE SEQUENCE</scope>
    <source>
        <strain evidence="1">Hyas-2018</strain>
    </source>
</reference>
<name>A0ACB7T312_HYAAI</name>
<protein>
    <submittedName>
        <fullName evidence="1">Uncharacterized protein</fullName>
    </submittedName>
</protein>
<accession>A0ACB7T312</accession>
<organism evidence="1 2">
    <name type="scientific">Hyalomma asiaticum</name>
    <name type="common">Tick</name>
    <dbReference type="NCBI Taxonomy" id="266040"/>
    <lineage>
        <taxon>Eukaryota</taxon>
        <taxon>Metazoa</taxon>
        <taxon>Ecdysozoa</taxon>
        <taxon>Arthropoda</taxon>
        <taxon>Chelicerata</taxon>
        <taxon>Arachnida</taxon>
        <taxon>Acari</taxon>
        <taxon>Parasitiformes</taxon>
        <taxon>Ixodida</taxon>
        <taxon>Ixodoidea</taxon>
        <taxon>Ixodidae</taxon>
        <taxon>Hyalomminae</taxon>
        <taxon>Hyalomma</taxon>
    </lineage>
</organism>
<dbReference type="EMBL" id="CM023482">
    <property type="protein sequence ID" value="KAH6939294.1"/>
    <property type="molecule type" value="Genomic_DNA"/>
</dbReference>
<comment type="caution">
    <text evidence="1">The sequence shown here is derived from an EMBL/GenBank/DDBJ whole genome shotgun (WGS) entry which is preliminary data.</text>
</comment>
<evidence type="ECO:0000313" key="1">
    <source>
        <dbReference type="EMBL" id="KAH6939294.1"/>
    </source>
</evidence>
<evidence type="ECO:0000313" key="2">
    <source>
        <dbReference type="Proteomes" id="UP000821845"/>
    </source>
</evidence>
<sequence length="326" mass="36563">MYRAQACTSVVIHEIGHAIGFYHEQSRMDRDGSILILWENVPRDRASQFAQTLENSRRVPYDVTSVMQYSQGAFSPQRFEKNTIVTLDPHLQLRLGGDGVLTFRDRKLANLMYNCPDLCPNRRSTQCENDGFLFQPSGANDEEPCSCVCPPNTEGERCEEVRGTYYGDPACGGNITKAGEVIETPGFPNRDVDYKGCTWWIQAPVGQVPRLTFEEFSIEPRLQLPDEHPASAYNGQCARERLEVRTRDRYHGKMYCGNEIKPNETLTAQTSDMVLIMGAKRTNTGKGFRARVDFIDKVSGLGEIANTIANVIGTAQNFVEAQMSGR</sequence>
<keyword evidence="2" id="KW-1185">Reference proteome</keyword>